<dbReference type="InterPro" id="IPR044974">
    <property type="entry name" value="Disease_R_plants"/>
</dbReference>
<gene>
    <name evidence="3" type="primary">LOC132800177</name>
</gene>
<accession>A0ABM3ZXI1</accession>
<evidence type="ECO:0000313" key="3">
    <source>
        <dbReference type="RefSeq" id="XP_060669189.1"/>
    </source>
</evidence>
<organism evidence="2 3">
    <name type="scientific">Ziziphus jujuba</name>
    <name type="common">Chinese jujube</name>
    <name type="synonym">Ziziphus sativa</name>
    <dbReference type="NCBI Taxonomy" id="326968"/>
    <lineage>
        <taxon>Eukaryota</taxon>
        <taxon>Viridiplantae</taxon>
        <taxon>Streptophyta</taxon>
        <taxon>Embryophyta</taxon>
        <taxon>Tracheophyta</taxon>
        <taxon>Spermatophyta</taxon>
        <taxon>Magnoliopsida</taxon>
        <taxon>eudicotyledons</taxon>
        <taxon>Gunneridae</taxon>
        <taxon>Pentapetalae</taxon>
        <taxon>rosids</taxon>
        <taxon>fabids</taxon>
        <taxon>Rosales</taxon>
        <taxon>Rhamnaceae</taxon>
        <taxon>Paliureae</taxon>
        <taxon>Ziziphus</taxon>
    </lineage>
</organism>
<dbReference type="InterPro" id="IPR002182">
    <property type="entry name" value="NB-ARC"/>
</dbReference>
<dbReference type="SUPFAM" id="SSF52200">
    <property type="entry name" value="Toll/Interleukin receptor TIR domain"/>
    <property type="match status" value="1"/>
</dbReference>
<name>A0ABM3ZXI1_ZIZJJ</name>
<dbReference type="PROSITE" id="PS50104">
    <property type="entry name" value="TIR"/>
    <property type="match status" value="1"/>
</dbReference>
<dbReference type="Pfam" id="PF01582">
    <property type="entry name" value="TIR"/>
    <property type="match status" value="1"/>
</dbReference>
<dbReference type="InterPro" id="IPR035897">
    <property type="entry name" value="Toll_tir_struct_dom_sf"/>
</dbReference>
<dbReference type="InterPro" id="IPR000157">
    <property type="entry name" value="TIR_dom"/>
</dbReference>
<dbReference type="Proteomes" id="UP001652623">
    <property type="component" value="Chromosome 12"/>
</dbReference>
<dbReference type="PANTHER" id="PTHR11017">
    <property type="entry name" value="LEUCINE-RICH REPEAT-CONTAINING PROTEIN"/>
    <property type="match status" value="1"/>
</dbReference>
<dbReference type="SUPFAM" id="SSF52540">
    <property type="entry name" value="P-loop containing nucleoside triphosphate hydrolases"/>
    <property type="match status" value="1"/>
</dbReference>
<dbReference type="Gene3D" id="3.40.50.10140">
    <property type="entry name" value="Toll/interleukin-1 receptor homology (TIR) domain"/>
    <property type="match status" value="1"/>
</dbReference>
<dbReference type="Pfam" id="PF00931">
    <property type="entry name" value="NB-ARC"/>
    <property type="match status" value="1"/>
</dbReference>
<feature type="domain" description="TIR" evidence="1">
    <location>
        <begin position="2"/>
        <end position="163"/>
    </location>
</feature>
<dbReference type="InterPro" id="IPR027417">
    <property type="entry name" value="P-loop_NTPase"/>
</dbReference>
<dbReference type="SMART" id="SM00255">
    <property type="entry name" value="TIR"/>
    <property type="match status" value="1"/>
</dbReference>
<evidence type="ECO:0000313" key="2">
    <source>
        <dbReference type="Proteomes" id="UP001652623"/>
    </source>
</evidence>
<dbReference type="GeneID" id="132800177"/>
<proteinExistence type="predicted"/>
<sequence>MQILGIDSRFREEDTDKSFTDHLYHALNQKGINPFRDEDQNLASQNSSSNAIEESRFAIIVLLEKYADSTRLVDQLVKIVDLKNQLRLTVFPIFYHMDPAHLRRQSEECGKTFSQHEQDFQQNIEKVNEWKKALTEVANISGWDLRDREKFEKYDKIQLQQHLYQILSDIDECNWSDDIAIDLLRTRLKSKKVLITLDDVDQLEQLETLVGNWRRQHDCLGPRSRVIVTTTKNHLLPGYEEGNIYEVDKLTNNEALQLLHWKAFKDNCILDDYTELCSKRSSFNSSKFGIFLVWENNGWMVRHNS</sequence>
<evidence type="ECO:0000259" key="1">
    <source>
        <dbReference type="PROSITE" id="PS50104"/>
    </source>
</evidence>
<protein>
    <submittedName>
        <fullName evidence="3">TMV resistance protein N-like</fullName>
    </submittedName>
</protein>
<dbReference type="PANTHER" id="PTHR11017:SF559">
    <property type="entry name" value="DISEASE RESISTANCE PROTEIN CHL1"/>
    <property type="match status" value="1"/>
</dbReference>
<keyword evidence="2" id="KW-1185">Reference proteome</keyword>
<dbReference type="RefSeq" id="XP_060669189.1">
    <property type="nucleotide sequence ID" value="XM_060813206.1"/>
</dbReference>
<reference evidence="3" key="1">
    <citation type="submission" date="2025-08" db="UniProtKB">
        <authorList>
            <consortium name="RefSeq"/>
        </authorList>
    </citation>
    <scope>IDENTIFICATION</scope>
    <source>
        <tissue evidence="3">Seedling</tissue>
    </source>
</reference>